<feature type="signal peptide" evidence="1">
    <location>
        <begin position="1"/>
        <end position="30"/>
    </location>
</feature>
<keyword evidence="4" id="KW-1185">Reference proteome</keyword>
<name>A0A1I7MZV2_9HYPH</name>
<feature type="region of interest" description="Disordered" evidence="2">
    <location>
        <begin position="314"/>
        <end position="334"/>
    </location>
</feature>
<dbReference type="Gene3D" id="1.25.40.10">
    <property type="entry name" value="Tetratricopeptide repeat domain"/>
    <property type="match status" value="1"/>
</dbReference>
<sequence length="334" mass="34233" precursor="true">MAKLAGILRSGLRLQIVALAFALTVVPALAQTSDARPPKSGAAATAAASSGDAGLKARVQALEEQLVDMQVVVGTLESLAKGGGSTAAPFPSSGGAVSADPARIEGLETQVRALSAQVQQLSDQVRSMGGVPRRSEIQGGTETGATDHADATVDGFGSTTVSSGNDAIGGLLDSHGQAAEPDHGGGVGGLPAPVATAALPAASETSGDPKQLYETAYGYLLQRDYGSAETAFGDFLKKFPNDSLSGNAQYWLGETYFVRGQYKAAAGSFLKGYQTYSQSGKAPDSLLKLAMSLDRLGQKDAACSSFSELASKFPTAPQNVKSRAQSERQRIGCQ</sequence>
<feature type="region of interest" description="Disordered" evidence="2">
    <location>
        <begin position="123"/>
        <end position="191"/>
    </location>
</feature>
<reference evidence="4" key="1">
    <citation type="submission" date="2016-10" db="EMBL/GenBank/DDBJ databases">
        <authorList>
            <person name="Varghese N."/>
            <person name="Submissions S."/>
        </authorList>
    </citation>
    <scope>NUCLEOTIDE SEQUENCE [LARGE SCALE GENOMIC DNA]</scope>
    <source>
        <strain evidence="4">DSM 1565</strain>
    </source>
</reference>
<feature type="chain" id="PRO_5011804146" description="Cell division coordinator CpoB" evidence="1">
    <location>
        <begin position="31"/>
        <end position="334"/>
    </location>
</feature>
<dbReference type="AlphaFoldDB" id="A0A1I7MZV2"/>
<comment type="function">
    <text evidence="1">Mediates coordination of peptidoglycan synthesis and outer membrane constriction during cell division.</text>
</comment>
<dbReference type="InterPro" id="IPR014162">
    <property type="entry name" value="CpoB_C"/>
</dbReference>
<accession>A0A1I7MZV2</accession>
<dbReference type="HAMAP" id="MF_02066">
    <property type="entry name" value="CpoB"/>
    <property type="match status" value="1"/>
</dbReference>
<dbReference type="InterPro" id="IPR034706">
    <property type="entry name" value="CpoB"/>
</dbReference>
<dbReference type="SUPFAM" id="SSF48452">
    <property type="entry name" value="TPR-like"/>
    <property type="match status" value="1"/>
</dbReference>
<keyword evidence="1" id="KW-0132">Cell division</keyword>
<proteinExistence type="inferred from homology"/>
<keyword evidence="1" id="KW-0574">Periplasm</keyword>
<evidence type="ECO:0000256" key="1">
    <source>
        <dbReference type="HAMAP-Rule" id="MF_02066"/>
    </source>
</evidence>
<comment type="subcellular location">
    <subcellularLocation>
        <location evidence="1">Periplasm</location>
    </subcellularLocation>
</comment>
<dbReference type="OrthoDB" id="7185608at2"/>
<dbReference type="GO" id="GO:0043093">
    <property type="term" value="P:FtsZ-dependent cytokinesis"/>
    <property type="evidence" value="ECO:0007669"/>
    <property type="project" value="UniProtKB-UniRule"/>
</dbReference>
<evidence type="ECO:0000313" key="4">
    <source>
        <dbReference type="Proteomes" id="UP000199423"/>
    </source>
</evidence>
<keyword evidence="1" id="KW-0131">Cell cycle</keyword>
<evidence type="ECO:0000256" key="2">
    <source>
        <dbReference type="SAM" id="MobiDB-lite"/>
    </source>
</evidence>
<keyword evidence="1" id="KW-0732">Signal</keyword>
<dbReference type="Proteomes" id="UP000199423">
    <property type="component" value="Unassembled WGS sequence"/>
</dbReference>
<dbReference type="STRING" id="51670.SAMN04488557_0869"/>
<dbReference type="InterPro" id="IPR019734">
    <property type="entry name" value="TPR_rpt"/>
</dbReference>
<evidence type="ECO:0000313" key="3">
    <source>
        <dbReference type="EMBL" id="SFV27875.1"/>
    </source>
</evidence>
<comment type="similarity">
    <text evidence="1">Belongs to the CpoB family.</text>
</comment>
<protein>
    <recommendedName>
        <fullName evidence="1">Cell division coordinator CpoB</fullName>
    </recommendedName>
</protein>
<dbReference type="InterPro" id="IPR011990">
    <property type="entry name" value="TPR-like_helical_dom_sf"/>
</dbReference>
<dbReference type="EMBL" id="FPCH01000001">
    <property type="protein sequence ID" value="SFV27875.1"/>
    <property type="molecule type" value="Genomic_DNA"/>
</dbReference>
<dbReference type="NCBIfam" id="TIGR02795">
    <property type="entry name" value="tol_pal_ybgF"/>
    <property type="match status" value="1"/>
</dbReference>
<dbReference type="Pfam" id="PF13174">
    <property type="entry name" value="TPR_6"/>
    <property type="match status" value="1"/>
</dbReference>
<feature type="compositionally biased region" description="Basic and acidic residues" evidence="2">
    <location>
        <begin position="324"/>
        <end position="334"/>
    </location>
</feature>
<dbReference type="GO" id="GO:0030288">
    <property type="term" value="C:outer membrane-bounded periplasmic space"/>
    <property type="evidence" value="ECO:0007669"/>
    <property type="project" value="UniProtKB-UniRule"/>
</dbReference>
<gene>
    <name evidence="1" type="primary">cpoB</name>
    <name evidence="3" type="ORF">SAMN04488557_0869</name>
</gene>
<organism evidence="3 4">
    <name type="scientific">Hyphomicrobium facile</name>
    <dbReference type="NCBI Taxonomy" id="51670"/>
    <lineage>
        <taxon>Bacteria</taxon>
        <taxon>Pseudomonadati</taxon>
        <taxon>Pseudomonadota</taxon>
        <taxon>Alphaproteobacteria</taxon>
        <taxon>Hyphomicrobiales</taxon>
        <taxon>Hyphomicrobiaceae</taxon>
        <taxon>Hyphomicrobium</taxon>
    </lineage>
</organism>